<evidence type="ECO:0000313" key="2">
    <source>
        <dbReference type="Proteomes" id="UP001066276"/>
    </source>
</evidence>
<dbReference type="AlphaFoldDB" id="A0AAV7VDN1"/>
<accession>A0AAV7VDN1</accession>
<dbReference type="EMBL" id="JANPWB010000003">
    <property type="protein sequence ID" value="KAJ1199477.1"/>
    <property type="molecule type" value="Genomic_DNA"/>
</dbReference>
<keyword evidence="2" id="KW-1185">Reference proteome</keyword>
<comment type="caution">
    <text evidence="1">The sequence shown here is derived from an EMBL/GenBank/DDBJ whole genome shotgun (WGS) entry which is preliminary data.</text>
</comment>
<protein>
    <submittedName>
        <fullName evidence="1">Uncharacterized protein</fullName>
    </submittedName>
</protein>
<organism evidence="1 2">
    <name type="scientific">Pleurodeles waltl</name>
    <name type="common">Iberian ribbed newt</name>
    <dbReference type="NCBI Taxonomy" id="8319"/>
    <lineage>
        <taxon>Eukaryota</taxon>
        <taxon>Metazoa</taxon>
        <taxon>Chordata</taxon>
        <taxon>Craniata</taxon>
        <taxon>Vertebrata</taxon>
        <taxon>Euteleostomi</taxon>
        <taxon>Amphibia</taxon>
        <taxon>Batrachia</taxon>
        <taxon>Caudata</taxon>
        <taxon>Salamandroidea</taxon>
        <taxon>Salamandridae</taxon>
        <taxon>Pleurodelinae</taxon>
        <taxon>Pleurodeles</taxon>
    </lineage>
</organism>
<reference evidence="1" key="1">
    <citation type="journal article" date="2022" name="bioRxiv">
        <title>Sequencing and chromosome-scale assembly of the giantPleurodeles waltlgenome.</title>
        <authorList>
            <person name="Brown T."/>
            <person name="Elewa A."/>
            <person name="Iarovenko S."/>
            <person name="Subramanian E."/>
            <person name="Araus A.J."/>
            <person name="Petzold A."/>
            <person name="Susuki M."/>
            <person name="Suzuki K.-i.T."/>
            <person name="Hayashi T."/>
            <person name="Toyoda A."/>
            <person name="Oliveira C."/>
            <person name="Osipova E."/>
            <person name="Leigh N.D."/>
            <person name="Simon A."/>
            <person name="Yun M.H."/>
        </authorList>
    </citation>
    <scope>NUCLEOTIDE SEQUENCE</scope>
    <source>
        <strain evidence="1">20211129_DDA</strain>
        <tissue evidence="1">Liver</tissue>
    </source>
</reference>
<dbReference type="Proteomes" id="UP001066276">
    <property type="component" value="Chromosome 2_1"/>
</dbReference>
<name>A0AAV7VDN1_PLEWA</name>
<gene>
    <name evidence="1" type="ORF">NDU88_003311</name>
</gene>
<sequence length="81" mass="9103">MCCRPSGQPGEDLVGQLRSVRILGGKQTSGDRWRRGRKHRPIGLAVVALRGQRSSHFAGCFPRTWTWPWRREPGAPEVPVV</sequence>
<evidence type="ECO:0000313" key="1">
    <source>
        <dbReference type="EMBL" id="KAJ1199477.1"/>
    </source>
</evidence>
<proteinExistence type="predicted"/>